<name>A0ABS1RKL4_9RHOB</name>
<protein>
    <recommendedName>
        <fullName evidence="3">NgoMIV restriction enzyme</fullName>
    </recommendedName>
</protein>
<dbReference type="Gene3D" id="3.40.50.10010">
    <property type="entry name" value="Type-2 restriction enzyme NgoMIV"/>
    <property type="match status" value="1"/>
</dbReference>
<dbReference type="Proteomes" id="UP000635853">
    <property type="component" value="Unassembled WGS sequence"/>
</dbReference>
<evidence type="ECO:0008006" key="3">
    <source>
        <dbReference type="Google" id="ProtNLM"/>
    </source>
</evidence>
<organism evidence="1 2">
    <name type="scientific">Rhodovulum visakhapatnamense</name>
    <dbReference type="NCBI Taxonomy" id="364297"/>
    <lineage>
        <taxon>Bacteria</taxon>
        <taxon>Pseudomonadati</taxon>
        <taxon>Pseudomonadota</taxon>
        <taxon>Alphaproteobacteria</taxon>
        <taxon>Rhodobacterales</taxon>
        <taxon>Paracoccaceae</taxon>
        <taxon>Rhodovulum</taxon>
    </lineage>
</organism>
<dbReference type="InterPro" id="IPR011335">
    <property type="entry name" value="Restrct_endonuc-II-like"/>
</dbReference>
<dbReference type="EMBL" id="JAESIL010000120">
    <property type="protein sequence ID" value="MBL3580211.1"/>
    <property type="molecule type" value="Genomic_DNA"/>
</dbReference>
<sequence length="278" mass="30619">MPWLLEARRNFHADCLAGPITTTNGVPSIADVSSRHSREIAIGILSRIGATRNHDQKPAGQTAGSMFETACQIFVSESFARLPHLRPGDFDVEKGQAISQFDQYGHLDELQALARANKELRTLLGADYLIKPDVVVLRHPESDETINSHGVLVDDTVARRTALRSANGAKATLHASISCKLTIRSDRVQNTRSEALNLVRNRKGRLPHIVAVTAEPLPSRIAAIALGTGDMDCVYHFALPELVDTLREQERESLELVETMIEGQRLRDIADLPLDLVI</sequence>
<gene>
    <name evidence="1" type="ORF">JMJ92_18965</name>
</gene>
<dbReference type="Pfam" id="PF09015">
    <property type="entry name" value="NgoMIV_restric"/>
    <property type="match status" value="1"/>
</dbReference>
<proteinExistence type="predicted"/>
<dbReference type="SUPFAM" id="SSF52980">
    <property type="entry name" value="Restriction endonuclease-like"/>
    <property type="match status" value="1"/>
</dbReference>
<comment type="caution">
    <text evidence="1">The sequence shown here is derived from an EMBL/GenBank/DDBJ whole genome shotgun (WGS) entry which is preliminary data.</text>
</comment>
<dbReference type="CDD" id="cd22340">
    <property type="entry name" value="NgoMIV-like"/>
    <property type="match status" value="1"/>
</dbReference>
<evidence type="ECO:0000313" key="1">
    <source>
        <dbReference type="EMBL" id="MBL3580211.1"/>
    </source>
</evidence>
<accession>A0ABS1RKL4</accession>
<dbReference type="InterPro" id="IPR037083">
    <property type="entry name" value="NgoMIV_sf"/>
</dbReference>
<evidence type="ECO:0000313" key="2">
    <source>
        <dbReference type="Proteomes" id="UP000635853"/>
    </source>
</evidence>
<dbReference type="InterPro" id="IPR015105">
    <property type="entry name" value="NgoMIV"/>
</dbReference>
<keyword evidence="2" id="KW-1185">Reference proteome</keyword>
<reference evidence="2" key="1">
    <citation type="submission" date="2021-01" db="EMBL/GenBank/DDBJ databases">
        <title>Draft genomes of Rhodovulum sulfidophilum.</title>
        <authorList>
            <person name="Guzman M.S."/>
        </authorList>
    </citation>
    <scope>NUCLEOTIDE SEQUENCE [LARGE SCALE GENOMIC DNA]</scope>
    <source>
        <strain evidence="2">AB19</strain>
    </source>
</reference>